<keyword evidence="8" id="KW-0539">Nucleus</keyword>
<dbReference type="Pfam" id="PF02892">
    <property type="entry name" value="zf-BED"/>
    <property type="match status" value="1"/>
</dbReference>
<evidence type="ECO:0000256" key="6">
    <source>
        <dbReference type="ARBA" id="ARBA00023125"/>
    </source>
</evidence>
<dbReference type="PANTHER" id="PTHR46481">
    <property type="entry name" value="ZINC FINGER BED DOMAIN-CONTAINING PROTEIN 4"/>
    <property type="match status" value="1"/>
</dbReference>
<dbReference type="OMA" id="QESHEIN"/>
<proteinExistence type="predicted"/>
<dbReference type="InterPro" id="IPR052035">
    <property type="entry name" value="ZnF_BED_domain_contain"/>
</dbReference>
<evidence type="ECO:0000256" key="4">
    <source>
        <dbReference type="ARBA" id="ARBA00022833"/>
    </source>
</evidence>
<dbReference type="GO" id="GO:0003677">
    <property type="term" value="F:DNA binding"/>
    <property type="evidence" value="ECO:0007669"/>
    <property type="project" value="UniProtKB-KW"/>
</dbReference>
<evidence type="ECO:0000313" key="12">
    <source>
        <dbReference type="EMBL" id="EGT57783.1"/>
    </source>
</evidence>
<evidence type="ECO:0000256" key="10">
    <source>
        <dbReference type="SAM" id="MobiDB-lite"/>
    </source>
</evidence>
<dbReference type="GO" id="GO:0046983">
    <property type="term" value="F:protein dimerization activity"/>
    <property type="evidence" value="ECO:0007669"/>
    <property type="project" value="InterPro"/>
</dbReference>
<evidence type="ECO:0000256" key="9">
    <source>
        <dbReference type="PROSITE-ProRule" id="PRU00027"/>
    </source>
</evidence>
<keyword evidence="7" id="KW-0804">Transcription</keyword>
<feature type="region of interest" description="Disordered" evidence="10">
    <location>
        <begin position="526"/>
        <end position="580"/>
    </location>
</feature>
<gene>
    <name evidence="12" type="ORF">CAEBREN_16464</name>
</gene>
<feature type="compositionally biased region" description="Acidic residues" evidence="10">
    <location>
        <begin position="568"/>
        <end position="580"/>
    </location>
</feature>
<dbReference type="SMART" id="SM00614">
    <property type="entry name" value="ZnF_BED"/>
    <property type="match status" value="1"/>
</dbReference>
<dbReference type="HOGENOM" id="CLU_009123_12_5_1"/>
<comment type="subcellular location">
    <subcellularLocation>
        <location evidence="1">Nucleus</location>
    </subcellularLocation>
</comment>
<sequence length="580" mass="65757">MDSKVLKEKKKSLVWRFFKKPLDKSIEKVKCPSCSDSVVYKGTTSGLMSHLTRRHKSDYAKIVKSSQLEESEEKNTQKGSAEILLAKSFATGLIPFKFSENPEFRLFLNSVAPDFKAPNGSKIKNLVDESYAEHLDFLQNKLKNVNKFSMMTDGYSDQKRNIHVYSLHVSFLDEDFDRQILFCGLRSVSAGDNVSVASVLTDIMDDVGLRMSKCSAMCSDAGSPLVLMAEKHGFDRVHCGCHLLNLIIRDFAEEKVVKKKHAHIANFARFLSRNKEEKEKLAAMTKQNGVQSCLPLPLPATRWGALHTLFNQYLEVYDSAKDLSKLKEFLVKPSELEVIKEIRDLVKPVHECILRLEKDTSSTSEIIPALVFIKDKTERTGSVLSSKLLSLIKNRLDASMENRRILCSMLLDHRFAYNKKYIQPLSWDIVEIYLEFYDENEEIDDPNDSVEMAEDDNDNFDSFLSSGYEKTSKKCDIKDELLKYRALLATNRPSYQSPITFWKGHKDNFPRLSSIASNLLATPGSSAVSERTFRRKSGQTEPDGNESESDSDDNEDTCGSADKSCTADEIESMFSDDEQL</sequence>
<feature type="domain" description="BED-type" evidence="11">
    <location>
        <begin position="9"/>
        <end position="62"/>
    </location>
</feature>
<dbReference type="eggNOG" id="ENOG502RUH2">
    <property type="taxonomic scope" value="Eukaryota"/>
</dbReference>
<accession>G0NCZ0</accession>
<dbReference type="InterPro" id="IPR012337">
    <property type="entry name" value="RNaseH-like_sf"/>
</dbReference>
<evidence type="ECO:0000256" key="7">
    <source>
        <dbReference type="ARBA" id="ARBA00023163"/>
    </source>
</evidence>
<evidence type="ECO:0000256" key="8">
    <source>
        <dbReference type="ARBA" id="ARBA00023242"/>
    </source>
</evidence>
<organism evidence="13">
    <name type="scientific">Caenorhabditis brenneri</name>
    <name type="common">Nematode worm</name>
    <dbReference type="NCBI Taxonomy" id="135651"/>
    <lineage>
        <taxon>Eukaryota</taxon>
        <taxon>Metazoa</taxon>
        <taxon>Ecdysozoa</taxon>
        <taxon>Nematoda</taxon>
        <taxon>Chromadorea</taxon>
        <taxon>Rhabditida</taxon>
        <taxon>Rhabditina</taxon>
        <taxon>Rhabditomorpha</taxon>
        <taxon>Rhabditoidea</taxon>
        <taxon>Rhabditidae</taxon>
        <taxon>Peloderinae</taxon>
        <taxon>Caenorhabditis</taxon>
    </lineage>
</organism>
<dbReference type="EMBL" id="GL379865">
    <property type="protein sequence ID" value="EGT57783.1"/>
    <property type="molecule type" value="Genomic_DNA"/>
</dbReference>
<dbReference type="GO" id="GO:0009791">
    <property type="term" value="P:post-embryonic development"/>
    <property type="evidence" value="ECO:0007669"/>
    <property type="project" value="UniProtKB-ARBA"/>
</dbReference>
<dbReference type="SUPFAM" id="SSF53098">
    <property type="entry name" value="Ribonuclease H-like"/>
    <property type="match status" value="1"/>
</dbReference>
<keyword evidence="6" id="KW-0238">DNA-binding</keyword>
<keyword evidence="2" id="KW-0479">Metal-binding</keyword>
<keyword evidence="3 9" id="KW-0863">Zinc-finger</keyword>
<dbReference type="InParanoid" id="G0NCZ0"/>
<dbReference type="Pfam" id="PF05699">
    <property type="entry name" value="Dimer_Tnp_hAT"/>
    <property type="match status" value="1"/>
</dbReference>
<dbReference type="InterPro" id="IPR008906">
    <property type="entry name" value="HATC_C_dom"/>
</dbReference>
<dbReference type="OrthoDB" id="5871990at2759"/>
<keyword evidence="5" id="KW-0805">Transcription regulation</keyword>
<dbReference type="GO" id="GO:0008270">
    <property type="term" value="F:zinc ion binding"/>
    <property type="evidence" value="ECO:0007669"/>
    <property type="project" value="UniProtKB-KW"/>
</dbReference>
<dbReference type="PROSITE" id="PS50808">
    <property type="entry name" value="ZF_BED"/>
    <property type="match status" value="1"/>
</dbReference>
<dbReference type="InterPro" id="IPR003656">
    <property type="entry name" value="Znf_BED"/>
</dbReference>
<name>G0NCZ0_CAEBE</name>
<dbReference type="SUPFAM" id="SSF57667">
    <property type="entry name" value="beta-beta-alpha zinc fingers"/>
    <property type="match status" value="1"/>
</dbReference>
<reference evidence="13" key="1">
    <citation type="submission" date="2011-07" db="EMBL/GenBank/DDBJ databases">
        <authorList>
            <consortium name="Caenorhabditis brenneri Sequencing and Analysis Consortium"/>
            <person name="Wilson R.K."/>
        </authorList>
    </citation>
    <scope>NUCLEOTIDE SEQUENCE [LARGE SCALE GENOMIC DNA]</scope>
    <source>
        <strain evidence="13">PB2801</strain>
    </source>
</reference>
<dbReference type="GO" id="GO:0005634">
    <property type="term" value="C:nucleus"/>
    <property type="evidence" value="ECO:0007669"/>
    <property type="project" value="UniProtKB-SubCell"/>
</dbReference>
<feature type="compositionally biased region" description="Acidic residues" evidence="10">
    <location>
        <begin position="543"/>
        <end position="556"/>
    </location>
</feature>
<dbReference type="STRING" id="135651.G0NCZ0"/>
<dbReference type="Proteomes" id="UP000008068">
    <property type="component" value="Unassembled WGS sequence"/>
</dbReference>
<evidence type="ECO:0000259" key="11">
    <source>
        <dbReference type="PROSITE" id="PS50808"/>
    </source>
</evidence>
<dbReference type="InterPro" id="IPR036236">
    <property type="entry name" value="Znf_C2H2_sf"/>
</dbReference>
<evidence type="ECO:0000256" key="3">
    <source>
        <dbReference type="ARBA" id="ARBA00022771"/>
    </source>
</evidence>
<keyword evidence="13" id="KW-1185">Reference proteome</keyword>
<dbReference type="AlphaFoldDB" id="G0NCZ0"/>
<evidence type="ECO:0000256" key="1">
    <source>
        <dbReference type="ARBA" id="ARBA00004123"/>
    </source>
</evidence>
<evidence type="ECO:0000256" key="2">
    <source>
        <dbReference type="ARBA" id="ARBA00022723"/>
    </source>
</evidence>
<evidence type="ECO:0000256" key="5">
    <source>
        <dbReference type="ARBA" id="ARBA00023015"/>
    </source>
</evidence>
<protein>
    <recommendedName>
        <fullName evidence="11">BED-type domain-containing protein</fullName>
    </recommendedName>
</protein>
<evidence type="ECO:0000313" key="13">
    <source>
        <dbReference type="Proteomes" id="UP000008068"/>
    </source>
</evidence>
<dbReference type="PANTHER" id="PTHR46481:SF10">
    <property type="entry name" value="ZINC FINGER BED DOMAIN-CONTAINING PROTEIN 39"/>
    <property type="match status" value="1"/>
</dbReference>
<keyword evidence="4" id="KW-0862">Zinc</keyword>